<evidence type="ECO:0000313" key="1">
    <source>
        <dbReference type="EMBL" id="SDY65381.1"/>
    </source>
</evidence>
<dbReference type="AlphaFoldDB" id="A0A1H3LLU8"/>
<organism evidence="1 2">
    <name type="scientific">Herbiconiux ginsengi</name>
    <dbReference type="NCBI Taxonomy" id="381665"/>
    <lineage>
        <taxon>Bacteria</taxon>
        <taxon>Bacillati</taxon>
        <taxon>Actinomycetota</taxon>
        <taxon>Actinomycetes</taxon>
        <taxon>Micrococcales</taxon>
        <taxon>Microbacteriaceae</taxon>
        <taxon>Herbiconiux</taxon>
    </lineage>
</organism>
<proteinExistence type="predicted"/>
<reference evidence="1 2" key="1">
    <citation type="submission" date="2016-10" db="EMBL/GenBank/DDBJ databases">
        <authorList>
            <person name="de Groot N.N."/>
        </authorList>
    </citation>
    <scope>NUCLEOTIDE SEQUENCE [LARGE SCALE GENOMIC DNA]</scope>
    <source>
        <strain evidence="1 2">CGMCC 4.3491</strain>
    </source>
</reference>
<protein>
    <submittedName>
        <fullName evidence="1">Uncharacterized protein</fullName>
    </submittedName>
</protein>
<gene>
    <name evidence="1" type="ORF">SAMN05216554_1039</name>
</gene>
<name>A0A1H3LLU8_9MICO</name>
<evidence type="ECO:0000313" key="2">
    <source>
        <dbReference type="Proteomes" id="UP000198891"/>
    </source>
</evidence>
<keyword evidence="2" id="KW-1185">Reference proteome</keyword>
<dbReference type="EMBL" id="FNPZ01000001">
    <property type="protein sequence ID" value="SDY65381.1"/>
    <property type="molecule type" value="Genomic_DNA"/>
</dbReference>
<sequence>MTAVRSREIVFESAQTAVLEEFDLPSLQPEHVLVKTISLRHQCRH</sequence>
<accession>A0A1H3LLU8</accession>
<dbReference type="RefSeq" id="WP_175494123.1">
    <property type="nucleotide sequence ID" value="NZ_FNPZ01000001.1"/>
</dbReference>
<dbReference type="Proteomes" id="UP000198891">
    <property type="component" value="Unassembled WGS sequence"/>
</dbReference>